<proteinExistence type="predicted"/>
<feature type="compositionally biased region" description="Polar residues" evidence="1">
    <location>
        <begin position="151"/>
        <end position="168"/>
    </location>
</feature>
<reference evidence="2 3" key="1">
    <citation type="submission" date="2017-02" db="EMBL/GenBank/DDBJ databases">
        <authorList>
            <person name="Peterson S.W."/>
        </authorList>
    </citation>
    <scope>NUCLEOTIDE SEQUENCE [LARGE SCALE GENOMIC DNA]</scope>
    <source>
        <strain evidence="2 3">ATCC BAA-908</strain>
    </source>
</reference>
<dbReference type="EMBL" id="FUWG01000003">
    <property type="protein sequence ID" value="SJZ30227.1"/>
    <property type="molecule type" value="Genomic_DNA"/>
</dbReference>
<dbReference type="AlphaFoldDB" id="A0A1T4JJJ1"/>
<dbReference type="Gene3D" id="2.60.450.10">
    <property type="entry name" value="Lipopolysaccharide (LPS) transport protein A like domain"/>
    <property type="match status" value="1"/>
</dbReference>
<dbReference type="STRING" id="261392.SAMN02745149_00411"/>
<keyword evidence="3" id="KW-1185">Reference proteome</keyword>
<sequence>MATYDDSTTPEFIFSDVHFDRYEDNQKTLSLSAEKMEQYKDGKSLYAKNLDFQIIDNNGEVTTEGSCKLLAADTKEEKYVLYDDIEINSKKDDMTVTADNLKWNGKSEQLTSGRNNIVSIKKGGTFIQGSGFSASGVSKKFTFTGVITGSTDTEYSNADDQQDENTAADTEETVQQDE</sequence>
<evidence type="ECO:0000313" key="2">
    <source>
        <dbReference type="EMBL" id="SJZ30227.1"/>
    </source>
</evidence>
<gene>
    <name evidence="2" type="ORF">SAMN02745149_00411</name>
</gene>
<dbReference type="Proteomes" id="UP000190423">
    <property type="component" value="Unassembled WGS sequence"/>
</dbReference>
<dbReference type="InterPro" id="IPR010664">
    <property type="entry name" value="LipoPS_assembly_LptC-rel"/>
</dbReference>
<protein>
    <submittedName>
        <fullName evidence="2">LPS export ABC transporter protein LptC</fullName>
    </submittedName>
</protein>
<feature type="region of interest" description="Disordered" evidence="1">
    <location>
        <begin position="151"/>
        <end position="178"/>
    </location>
</feature>
<evidence type="ECO:0000313" key="3">
    <source>
        <dbReference type="Proteomes" id="UP000190423"/>
    </source>
</evidence>
<organism evidence="2 3">
    <name type="scientific">Treponema porcinum</name>
    <dbReference type="NCBI Taxonomy" id="261392"/>
    <lineage>
        <taxon>Bacteria</taxon>
        <taxon>Pseudomonadati</taxon>
        <taxon>Spirochaetota</taxon>
        <taxon>Spirochaetia</taxon>
        <taxon>Spirochaetales</taxon>
        <taxon>Treponemataceae</taxon>
        <taxon>Treponema</taxon>
    </lineage>
</organism>
<dbReference type="Pfam" id="PF06835">
    <property type="entry name" value="LptC"/>
    <property type="match status" value="1"/>
</dbReference>
<dbReference type="GO" id="GO:0005886">
    <property type="term" value="C:plasma membrane"/>
    <property type="evidence" value="ECO:0007669"/>
    <property type="project" value="InterPro"/>
</dbReference>
<name>A0A1T4JJJ1_TREPO</name>
<dbReference type="InterPro" id="IPR026265">
    <property type="entry name" value="LptC"/>
</dbReference>
<dbReference type="NCBIfam" id="TIGR04409">
    <property type="entry name" value="LptC_YrbK"/>
    <property type="match status" value="1"/>
</dbReference>
<evidence type="ECO:0000256" key="1">
    <source>
        <dbReference type="SAM" id="MobiDB-lite"/>
    </source>
</evidence>
<dbReference type="GO" id="GO:0015221">
    <property type="term" value="F:lipopolysaccharide transmembrane transporter activity"/>
    <property type="evidence" value="ECO:0007669"/>
    <property type="project" value="InterPro"/>
</dbReference>
<feature type="compositionally biased region" description="Acidic residues" evidence="1">
    <location>
        <begin position="169"/>
        <end position="178"/>
    </location>
</feature>
<accession>A0A1T4JJJ1</accession>